<dbReference type="InterPro" id="IPR030948">
    <property type="entry name" value="TAT_var_transloc_signal_dom"/>
</dbReference>
<evidence type="ECO:0000256" key="1">
    <source>
        <dbReference type="SAM" id="MobiDB-lite"/>
    </source>
</evidence>
<dbReference type="HOGENOM" id="CLU_328422_0_0_5"/>
<feature type="compositionally biased region" description="Low complexity" evidence="1">
    <location>
        <begin position="714"/>
        <end position="724"/>
    </location>
</feature>
<comment type="caution">
    <text evidence="2">The sequence shown here is derived from an EMBL/GenBank/DDBJ whole genome shotgun (WGS) entry which is preliminary data.</text>
</comment>
<dbReference type="PANTHER" id="PTHR42783:SF3">
    <property type="entry name" value="GLUTAMATE SYNTHASE [NADPH] SMALL CHAIN-RELATED"/>
    <property type="match status" value="1"/>
</dbReference>
<name>A0A017HIF6_9RHOB</name>
<dbReference type="Gene3D" id="3.40.50.740">
    <property type="match status" value="1"/>
</dbReference>
<sequence>MSATADRPDLASLRDRPWRSLDEAADSPEFRRWLDAEFPSLADLAYRGPDRRSVLKLMAAAFGLSGLAACRPEENILPYVVQPERTTPGLARLYATTLASEGWGMGVVVTTREGRPIKIEGNPDHPASRGATDAVMQAAVLSLYDPERLRSPRYLGEPAAWGEWRGAVAGLRDRLRPSGGAGLALLLEPTTSPTLNRLVEALRGEYPAMRVYEHAPLGRDPLPEAARRLWGRPLAAVWRLDRARRVLTLDADVLAEGPGRLAYARDFIDGRRVRGPEDGMSRLWAVESTPTITGAKADERRAVRPSEVLPMARALLAAVEGGAVPDDAPQADWLRRAARDLLAAGPEALAIPGEHQPPEGAEAALRINARLGSLSRAALLIEPSLPEPAEGDLSALAQAIEGGKVRHLLSLAPDPVGTAPGGLDLAAALGRLETFHHWTLHPDATSPFAHWLLPAAHDLEAWGDLRAFDGTASLQQPMIQPLYEGRTALEVLAAWGGRYDLSAQDILRANWPGLDDRAWAGVLQRGVVEGTAAAPVEVPAPAPPAPVADPESPAGLELRLVPDPFLRDGRHANNAWLQELPRPLTKIVWGNAALLSSRTAGDLGLANDDEALLRLDGRELRTRVWIVPGHPDGTVTLSLGYGQGEGSVAGMARGANAFALRHAGEWFATGLEIEPAGPGGVPVLTTQEHGSMEGRDIVRHASLKEFQEDPTSASRPIRPSRSIPTGTIPAKAGGCPWTSPPASAAWPASPPARARTTSPPSAPPKWSAGTRCTGSAWTATTRAPRRRPRRCSSPSPACTARRPPARPSARSTPRCTPMTGSTRRSTTAASAPATARRTAPTRCGASTGANTPTSSSPWTRRRTGGTPRSRCARAG</sequence>
<dbReference type="EMBL" id="AOSK01000127">
    <property type="protein sequence ID" value="EYD73943.1"/>
    <property type="molecule type" value="Genomic_DNA"/>
</dbReference>
<proteinExistence type="predicted"/>
<dbReference type="PATRIC" id="fig|442562.3.peg.4469"/>
<dbReference type="SUPFAM" id="SSF50692">
    <property type="entry name" value="ADC-like"/>
    <property type="match status" value="1"/>
</dbReference>
<keyword evidence="3" id="KW-1185">Reference proteome</keyword>
<feature type="compositionally biased region" description="Low complexity" evidence="1">
    <location>
        <begin position="736"/>
        <end position="759"/>
    </location>
</feature>
<dbReference type="OrthoDB" id="9779457at2"/>
<feature type="compositionally biased region" description="Low complexity" evidence="1">
    <location>
        <begin position="791"/>
        <end position="842"/>
    </location>
</feature>
<evidence type="ECO:0000313" key="3">
    <source>
        <dbReference type="Proteomes" id="UP000019666"/>
    </source>
</evidence>
<dbReference type="Gene3D" id="3.30.2070.10">
    <property type="entry name" value="Formate dehydrogenase/DMSO reductase"/>
    <property type="match status" value="1"/>
</dbReference>
<feature type="compositionally biased region" description="Low complexity" evidence="1">
    <location>
        <begin position="851"/>
        <end position="869"/>
    </location>
</feature>
<dbReference type="PANTHER" id="PTHR42783">
    <property type="entry name" value="GLUTAMATE SYNTHASE [NADPH] SMALL CHAIN"/>
    <property type="match status" value="1"/>
</dbReference>
<dbReference type="Gene3D" id="3.40.228.10">
    <property type="entry name" value="Dimethylsulfoxide Reductase, domain 2"/>
    <property type="match status" value="1"/>
</dbReference>
<organism evidence="2 3">
    <name type="scientific">Rubellimicrobium mesophilum DSM 19309</name>
    <dbReference type="NCBI Taxonomy" id="442562"/>
    <lineage>
        <taxon>Bacteria</taxon>
        <taxon>Pseudomonadati</taxon>
        <taxon>Pseudomonadota</taxon>
        <taxon>Alphaproteobacteria</taxon>
        <taxon>Rhodobacterales</taxon>
        <taxon>Roseobacteraceae</taxon>
        <taxon>Rubellimicrobium</taxon>
    </lineage>
</organism>
<evidence type="ECO:0000313" key="2">
    <source>
        <dbReference type="EMBL" id="EYD73943.1"/>
    </source>
</evidence>
<accession>A0A017HIF6</accession>
<reference evidence="2 3" key="1">
    <citation type="submission" date="2013-02" db="EMBL/GenBank/DDBJ databases">
        <authorList>
            <person name="Fiebig A."/>
            <person name="Goeker M."/>
            <person name="Klenk H.-P.P."/>
        </authorList>
    </citation>
    <scope>NUCLEOTIDE SEQUENCE [LARGE SCALE GENOMIC DNA]</scope>
    <source>
        <strain evidence="2 3">DSM 19309</strain>
    </source>
</reference>
<dbReference type="InterPro" id="IPR009010">
    <property type="entry name" value="Asp_de-COase-like_dom_sf"/>
</dbReference>
<dbReference type="STRING" id="442562.Rumeso_04540"/>
<dbReference type="SUPFAM" id="SSF53706">
    <property type="entry name" value="Formate dehydrogenase/DMSO reductase, domains 1-3"/>
    <property type="match status" value="1"/>
</dbReference>
<dbReference type="Proteomes" id="UP000019666">
    <property type="component" value="Unassembled WGS sequence"/>
</dbReference>
<gene>
    <name evidence="2" type="ORF">Rumeso_04540</name>
</gene>
<dbReference type="Gene3D" id="2.20.25.90">
    <property type="entry name" value="ADC-like domains"/>
    <property type="match status" value="1"/>
</dbReference>
<dbReference type="AlphaFoldDB" id="A0A017HIF6"/>
<protein>
    <submittedName>
        <fullName evidence="2">Fe-S-cluster-containing hydrogenase component 1</fullName>
    </submittedName>
</protein>
<feature type="region of interest" description="Disordered" evidence="1">
    <location>
        <begin position="705"/>
        <end position="875"/>
    </location>
</feature>
<dbReference type="NCBIfam" id="TIGR04519">
    <property type="entry name" value="MoCo_extend_TAT"/>
    <property type="match status" value="1"/>
</dbReference>